<organism evidence="1">
    <name type="scientific">Tetraselmis sp. GSL018</name>
    <dbReference type="NCBI Taxonomy" id="582737"/>
    <lineage>
        <taxon>Eukaryota</taxon>
        <taxon>Viridiplantae</taxon>
        <taxon>Chlorophyta</taxon>
        <taxon>core chlorophytes</taxon>
        <taxon>Chlorodendrophyceae</taxon>
        <taxon>Chlorodendrales</taxon>
        <taxon>Chlorodendraceae</taxon>
        <taxon>Tetraselmis</taxon>
    </lineage>
</organism>
<dbReference type="EMBL" id="GBEZ01010109">
    <property type="protein sequence ID" value="JAC75537.1"/>
    <property type="molecule type" value="Transcribed_RNA"/>
</dbReference>
<sequence>MKALLVAEDDSPGMDLAGKKLLYLKLGARGDWPNIMPPEWKPDAQS</sequence>
<reference evidence="1" key="1">
    <citation type="submission" date="2014-05" db="EMBL/GenBank/DDBJ databases">
        <title>The transcriptome of the halophilic microalga Tetraselmis sp. GSL018 isolated from the Great Salt Lake, Utah.</title>
        <authorList>
            <person name="Jinkerson R.E."/>
            <person name="D'Adamo S."/>
            <person name="Posewitz M.C."/>
        </authorList>
    </citation>
    <scope>NUCLEOTIDE SEQUENCE</scope>
    <source>
        <strain evidence="1">GSL018</strain>
    </source>
</reference>
<evidence type="ECO:0000313" key="1">
    <source>
        <dbReference type="EMBL" id="JAC75537.1"/>
    </source>
</evidence>
<gene>
    <name evidence="1" type="ORF">TSPGSL018_22815</name>
</gene>
<accession>A0A061RRM8</accession>
<proteinExistence type="predicted"/>
<name>A0A061RRM8_9CHLO</name>
<protein>
    <submittedName>
        <fullName evidence="1">Uncharacterized protein</fullName>
    </submittedName>
</protein>
<dbReference type="AlphaFoldDB" id="A0A061RRM8"/>